<dbReference type="PANTHER" id="PTHR42879:SF2">
    <property type="entry name" value="3-OXOACYL-[ACYL-CARRIER-PROTEIN] REDUCTASE FABG"/>
    <property type="match status" value="1"/>
</dbReference>
<dbReference type="PANTHER" id="PTHR42879">
    <property type="entry name" value="3-OXOACYL-(ACYL-CARRIER-PROTEIN) REDUCTASE"/>
    <property type="match status" value="1"/>
</dbReference>
<organism evidence="3 4">
    <name type="scientific">Halorubellus litoreus</name>
    <dbReference type="NCBI Taxonomy" id="755308"/>
    <lineage>
        <taxon>Archaea</taxon>
        <taxon>Methanobacteriati</taxon>
        <taxon>Methanobacteriota</taxon>
        <taxon>Stenosarchaea group</taxon>
        <taxon>Halobacteria</taxon>
        <taxon>Halobacteriales</taxon>
        <taxon>Halorubellaceae</taxon>
        <taxon>Halorubellus</taxon>
    </lineage>
</organism>
<gene>
    <name evidence="3" type="ORF">ACFQGB_15450</name>
</gene>
<reference evidence="3 4" key="1">
    <citation type="journal article" date="2019" name="Int. J. Syst. Evol. Microbiol.">
        <title>The Global Catalogue of Microorganisms (GCM) 10K type strain sequencing project: providing services to taxonomists for standard genome sequencing and annotation.</title>
        <authorList>
            <consortium name="The Broad Institute Genomics Platform"/>
            <consortium name="The Broad Institute Genome Sequencing Center for Infectious Disease"/>
            <person name="Wu L."/>
            <person name="Ma J."/>
        </authorList>
    </citation>
    <scope>NUCLEOTIDE SEQUENCE [LARGE SCALE GENOMIC DNA]</scope>
    <source>
        <strain evidence="3 4">GX26</strain>
    </source>
</reference>
<dbReference type="PROSITE" id="PS00061">
    <property type="entry name" value="ADH_SHORT"/>
    <property type="match status" value="1"/>
</dbReference>
<dbReference type="InterPro" id="IPR050259">
    <property type="entry name" value="SDR"/>
</dbReference>
<dbReference type="InterPro" id="IPR036291">
    <property type="entry name" value="NAD(P)-bd_dom_sf"/>
</dbReference>
<comment type="similarity">
    <text evidence="1 2">Belongs to the short-chain dehydrogenases/reductases (SDR) family.</text>
</comment>
<evidence type="ECO:0000256" key="2">
    <source>
        <dbReference type="RuleBase" id="RU000363"/>
    </source>
</evidence>
<dbReference type="Gene3D" id="3.40.50.720">
    <property type="entry name" value="NAD(P)-binding Rossmann-like Domain"/>
    <property type="match status" value="1"/>
</dbReference>
<dbReference type="GO" id="GO:0016491">
    <property type="term" value="F:oxidoreductase activity"/>
    <property type="evidence" value="ECO:0007669"/>
    <property type="project" value="UniProtKB-KW"/>
</dbReference>
<dbReference type="PRINTS" id="PR00080">
    <property type="entry name" value="SDRFAMILY"/>
</dbReference>
<dbReference type="GO" id="GO:0032787">
    <property type="term" value="P:monocarboxylic acid metabolic process"/>
    <property type="evidence" value="ECO:0007669"/>
    <property type="project" value="UniProtKB-ARBA"/>
</dbReference>
<name>A0ABD5VKK0_9EURY</name>
<evidence type="ECO:0000313" key="4">
    <source>
        <dbReference type="Proteomes" id="UP001596395"/>
    </source>
</evidence>
<dbReference type="Proteomes" id="UP001596395">
    <property type="component" value="Unassembled WGS sequence"/>
</dbReference>
<evidence type="ECO:0000256" key="1">
    <source>
        <dbReference type="ARBA" id="ARBA00006484"/>
    </source>
</evidence>
<accession>A0ABD5VKK0</accession>
<keyword evidence="4" id="KW-1185">Reference proteome</keyword>
<dbReference type="InterPro" id="IPR020904">
    <property type="entry name" value="Sc_DH/Rdtase_CS"/>
</dbReference>
<dbReference type="EMBL" id="JBHSXN010000003">
    <property type="protein sequence ID" value="MFC6954258.1"/>
    <property type="molecule type" value="Genomic_DNA"/>
</dbReference>
<dbReference type="InterPro" id="IPR002347">
    <property type="entry name" value="SDR_fam"/>
</dbReference>
<dbReference type="AlphaFoldDB" id="A0ABD5VKK0"/>
<dbReference type="SUPFAM" id="SSF51735">
    <property type="entry name" value="NAD(P)-binding Rossmann-fold domains"/>
    <property type="match status" value="1"/>
</dbReference>
<dbReference type="EC" id="1.1.1.-" evidence="3"/>
<keyword evidence="3" id="KW-0560">Oxidoreductase</keyword>
<dbReference type="RefSeq" id="WP_336351212.1">
    <property type="nucleotide sequence ID" value="NZ_JAZAQL010000003.1"/>
</dbReference>
<proteinExistence type="inferred from homology"/>
<dbReference type="NCBIfam" id="NF009466">
    <property type="entry name" value="PRK12826.1-2"/>
    <property type="match status" value="1"/>
</dbReference>
<comment type="caution">
    <text evidence="3">The sequence shown here is derived from an EMBL/GenBank/DDBJ whole genome shotgun (WGS) entry which is preliminary data.</text>
</comment>
<evidence type="ECO:0000313" key="3">
    <source>
        <dbReference type="EMBL" id="MFC6954258.1"/>
    </source>
</evidence>
<dbReference type="FunFam" id="3.40.50.720:FF:000084">
    <property type="entry name" value="Short-chain dehydrogenase reductase"/>
    <property type="match status" value="1"/>
</dbReference>
<protein>
    <submittedName>
        <fullName evidence="3">SDR family NAD(P)-dependent oxidoreductase</fullName>
        <ecNumber evidence="3">1.1.1.-</ecNumber>
    </submittedName>
</protein>
<dbReference type="Pfam" id="PF00106">
    <property type="entry name" value="adh_short"/>
    <property type="match status" value="1"/>
</dbReference>
<dbReference type="CDD" id="cd05233">
    <property type="entry name" value="SDR_c"/>
    <property type="match status" value="1"/>
</dbReference>
<sequence length="258" mass="27903">MRPESTAIVTGGARGIGQSICVELARRGASVVVADLDTDEMAETKEMVEETGRRCEPIETNVGSSEDVEETVEWVVDEFGSVEYLVNNAGIAGPTASCENVSTDDWEQTLAVNLKGPFQMCREVVPHMRAESFGRIVNIASVTGKRPLPNRTPYAASKMGVIGFTRTLAAEVGDANINVNAVCPGSVDGPRIRRVFERQAAETGRDYEEIRGDVEREAARGELVDSEDVADLVGYLCSEHSERITGQDINVSAGKVMY</sequence>
<dbReference type="PRINTS" id="PR00081">
    <property type="entry name" value="GDHRDH"/>
</dbReference>